<dbReference type="Pfam" id="PF01323">
    <property type="entry name" value="DSBA"/>
    <property type="match status" value="1"/>
</dbReference>
<dbReference type="AlphaFoldDB" id="A0A2T1D9T4"/>
<dbReference type="Proteomes" id="UP000238634">
    <property type="component" value="Unassembled WGS sequence"/>
</dbReference>
<reference evidence="2 3" key="2">
    <citation type="submission" date="2018-03" db="EMBL/GenBank/DDBJ databases">
        <title>The ancient ancestry and fast evolution of plastids.</title>
        <authorList>
            <person name="Moore K.R."/>
            <person name="Magnabosco C."/>
            <person name="Momper L."/>
            <person name="Gold D.A."/>
            <person name="Bosak T."/>
            <person name="Fournier G.P."/>
        </authorList>
    </citation>
    <scope>NUCLEOTIDE SEQUENCE [LARGE SCALE GENOMIC DNA]</scope>
    <source>
        <strain evidence="2 3">ULC007</strain>
    </source>
</reference>
<dbReference type="EMBL" id="PVWG01000030">
    <property type="protein sequence ID" value="PSB17262.1"/>
    <property type="molecule type" value="Genomic_DNA"/>
</dbReference>
<accession>A0A2T1D9T4</accession>
<keyword evidence="3" id="KW-1185">Reference proteome</keyword>
<sequence length="225" mass="25716">MEPIHISYFSDVLCVWAYIAQIRLDELRTTFQDKIAIAPHFVPVFGNAREKLENSWRDKGGFKGYSDHIHEVVKKFDHITVHPDIWTNVIPPSSTSCHLFLHAIQLLEIKGIVPKSEQVSEKAIWAFREAFFTKLANVSDRKVQLELAEELGLPIAAIQEQIDSGEAYALLSKDFELVKEHTVTVSPTLIFNEGRQRLNGNVGYRVIEANIRELLHNPPDEQSWC</sequence>
<comment type="caution">
    <text evidence="2">The sequence shown here is derived from an EMBL/GenBank/DDBJ whole genome shotgun (WGS) entry which is preliminary data.</text>
</comment>
<dbReference type="GO" id="GO:0016491">
    <property type="term" value="F:oxidoreductase activity"/>
    <property type="evidence" value="ECO:0007669"/>
    <property type="project" value="InterPro"/>
</dbReference>
<dbReference type="Gene3D" id="3.40.30.10">
    <property type="entry name" value="Glutaredoxin"/>
    <property type="match status" value="1"/>
</dbReference>
<dbReference type="SUPFAM" id="SSF52833">
    <property type="entry name" value="Thioredoxin-like"/>
    <property type="match status" value="1"/>
</dbReference>
<feature type="domain" description="DSBA-like thioredoxin" evidence="1">
    <location>
        <begin position="6"/>
        <end position="209"/>
    </location>
</feature>
<dbReference type="OrthoDB" id="9799122at2"/>
<name>A0A2T1D9T4_9CYAN</name>
<dbReference type="RefSeq" id="WP_073074325.1">
    <property type="nucleotide sequence ID" value="NZ_MPPI01000034.1"/>
</dbReference>
<dbReference type="InterPro" id="IPR001853">
    <property type="entry name" value="DSBA-like_thioredoxin_dom"/>
</dbReference>
<dbReference type="STRING" id="1920490.GCA_001895925_01909"/>
<dbReference type="InterPro" id="IPR036249">
    <property type="entry name" value="Thioredoxin-like_sf"/>
</dbReference>
<protein>
    <submittedName>
        <fullName evidence="2">Disulfide bond formation protein DsbA</fullName>
    </submittedName>
</protein>
<proteinExistence type="predicted"/>
<evidence type="ECO:0000259" key="1">
    <source>
        <dbReference type="Pfam" id="PF01323"/>
    </source>
</evidence>
<organism evidence="2 3">
    <name type="scientific">Phormidesmis priestleyi ULC007</name>
    <dbReference type="NCBI Taxonomy" id="1920490"/>
    <lineage>
        <taxon>Bacteria</taxon>
        <taxon>Bacillati</taxon>
        <taxon>Cyanobacteriota</taxon>
        <taxon>Cyanophyceae</taxon>
        <taxon>Leptolyngbyales</taxon>
        <taxon>Leptolyngbyaceae</taxon>
        <taxon>Phormidesmis</taxon>
    </lineage>
</organism>
<reference evidence="2 3" key="1">
    <citation type="submission" date="2018-02" db="EMBL/GenBank/DDBJ databases">
        <authorList>
            <person name="Cohen D.B."/>
            <person name="Kent A.D."/>
        </authorList>
    </citation>
    <scope>NUCLEOTIDE SEQUENCE [LARGE SCALE GENOMIC DNA]</scope>
    <source>
        <strain evidence="2 3">ULC007</strain>
    </source>
</reference>
<evidence type="ECO:0000313" key="3">
    <source>
        <dbReference type="Proteomes" id="UP000238634"/>
    </source>
</evidence>
<evidence type="ECO:0000313" key="2">
    <source>
        <dbReference type="EMBL" id="PSB17262.1"/>
    </source>
</evidence>
<gene>
    <name evidence="2" type="ORF">C7B65_19150</name>
</gene>